<name>A0AAD9XUM1_9ROSI</name>
<keyword evidence="2 4" id="KW-0863">Zinc-finger</keyword>
<evidence type="ECO:0000313" key="6">
    <source>
        <dbReference type="EMBL" id="KAK2665781.1"/>
    </source>
</evidence>
<dbReference type="InterPro" id="IPR007527">
    <property type="entry name" value="Znf_SWIM"/>
</dbReference>
<dbReference type="GO" id="GO:0008270">
    <property type="term" value="F:zinc ion binding"/>
    <property type="evidence" value="ECO:0007669"/>
    <property type="project" value="UniProtKB-KW"/>
</dbReference>
<evidence type="ECO:0000256" key="4">
    <source>
        <dbReference type="PROSITE-ProRule" id="PRU00325"/>
    </source>
</evidence>
<protein>
    <recommendedName>
        <fullName evidence="5">SWIM-type domain-containing protein</fullName>
    </recommendedName>
</protein>
<keyword evidence="7" id="KW-1185">Reference proteome</keyword>
<dbReference type="PROSITE" id="PS50966">
    <property type="entry name" value="ZF_SWIM"/>
    <property type="match status" value="1"/>
</dbReference>
<accession>A0AAD9XUM1</accession>
<evidence type="ECO:0000256" key="1">
    <source>
        <dbReference type="ARBA" id="ARBA00022723"/>
    </source>
</evidence>
<comment type="caution">
    <text evidence="6">The sequence shown here is derived from an EMBL/GenBank/DDBJ whole genome shotgun (WGS) entry which is preliminary data.</text>
</comment>
<evidence type="ECO:0000256" key="3">
    <source>
        <dbReference type="ARBA" id="ARBA00022833"/>
    </source>
</evidence>
<dbReference type="Proteomes" id="UP001280121">
    <property type="component" value="Unassembled WGS sequence"/>
</dbReference>
<dbReference type="PANTHER" id="PTHR31973:SF195">
    <property type="entry name" value="MUDR FAMILY TRANSPOSASE"/>
    <property type="match status" value="1"/>
</dbReference>
<dbReference type="InterPro" id="IPR006564">
    <property type="entry name" value="Znf_PMZ"/>
</dbReference>
<evidence type="ECO:0000256" key="2">
    <source>
        <dbReference type="ARBA" id="ARBA00022771"/>
    </source>
</evidence>
<organism evidence="6 7">
    <name type="scientific">Dipteronia dyeriana</name>
    <dbReference type="NCBI Taxonomy" id="168575"/>
    <lineage>
        <taxon>Eukaryota</taxon>
        <taxon>Viridiplantae</taxon>
        <taxon>Streptophyta</taxon>
        <taxon>Embryophyta</taxon>
        <taxon>Tracheophyta</taxon>
        <taxon>Spermatophyta</taxon>
        <taxon>Magnoliopsida</taxon>
        <taxon>eudicotyledons</taxon>
        <taxon>Gunneridae</taxon>
        <taxon>Pentapetalae</taxon>
        <taxon>rosids</taxon>
        <taxon>malvids</taxon>
        <taxon>Sapindales</taxon>
        <taxon>Sapindaceae</taxon>
        <taxon>Hippocastanoideae</taxon>
        <taxon>Acereae</taxon>
        <taxon>Dipteronia</taxon>
    </lineage>
</organism>
<dbReference type="PANTHER" id="PTHR31973">
    <property type="entry name" value="POLYPROTEIN, PUTATIVE-RELATED"/>
    <property type="match status" value="1"/>
</dbReference>
<reference evidence="6" key="1">
    <citation type="journal article" date="2023" name="Plant J.">
        <title>Genome sequences and population genomics provide insights into the demographic history, inbreeding, and mutation load of two 'living fossil' tree species of Dipteronia.</title>
        <authorList>
            <person name="Feng Y."/>
            <person name="Comes H.P."/>
            <person name="Chen J."/>
            <person name="Zhu S."/>
            <person name="Lu R."/>
            <person name="Zhang X."/>
            <person name="Li P."/>
            <person name="Qiu J."/>
            <person name="Olsen K.M."/>
            <person name="Qiu Y."/>
        </authorList>
    </citation>
    <scope>NUCLEOTIDE SEQUENCE</scope>
    <source>
        <strain evidence="6">KIB01</strain>
    </source>
</reference>
<dbReference type="EMBL" id="JANJYI010000001">
    <property type="protein sequence ID" value="KAK2665781.1"/>
    <property type="molecule type" value="Genomic_DNA"/>
</dbReference>
<dbReference type="AlphaFoldDB" id="A0AAD9XUM1"/>
<sequence length="441" mass="50527">MVIPQVCVSLIERVTTNVIAEDTHGRGNTQQFRSSSGSNQLFIERSGNEEQQNMCGVPQEIADHGYMAGPQLDEFFDYQIEMNDGCSSSVVDIAGTSEVRPNVTEANSDNAITWVIPGAELYSFCMGGSRNLDGRLMRPKDIIADMKTMYGIQIMYIITVDGTHLKGRFGGIMFVALHKMGMNRKDVTVIMDKAARAYTELEYNRHMEELRNLHPNAYDYVIDVDPYKWSRVHCPNRRYRVMTTNAAECINSCLKFARQLPMLTLAKFIRNILQRWFHDRHSAAQSMRHQLTDAAHLVILKWVEKCNFMTVNPVDWNIFSLKRSEKQWTVDLARKTCTCNEFQIDQLPCSHVLAAVRDRNTDFTSLCADFYRRQTLINSYSVPIMPVGHPSTWVVPSNTVDKVRTELFLRNTDASVTSVIQLATTDRRALPETPQWNDFRR</sequence>
<evidence type="ECO:0000259" key="5">
    <source>
        <dbReference type="PROSITE" id="PS50966"/>
    </source>
</evidence>
<feature type="domain" description="SWIM-type" evidence="5">
    <location>
        <begin position="328"/>
        <end position="360"/>
    </location>
</feature>
<keyword evidence="1" id="KW-0479">Metal-binding</keyword>
<evidence type="ECO:0000313" key="7">
    <source>
        <dbReference type="Proteomes" id="UP001280121"/>
    </source>
</evidence>
<gene>
    <name evidence="6" type="ORF">Ddye_004355</name>
</gene>
<proteinExistence type="predicted"/>
<dbReference type="SMART" id="SM00575">
    <property type="entry name" value="ZnF_PMZ"/>
    <property type="match status" value="1"/>
</dbReference>
<dbReference type="Pfam" id="PF04434">
    <property type="entry name" value="SWIM"/>
    <property type="match status" value="1"/>
</dbReference>
<keyword evidence="3" id="KW-0862">Zinc</keyword>